<feature type="domain" description="C2H2-type" evidence="12">
    <location>
        <begin position="378"/>
        <end position="405"/>
    </location>
</feature>
<evidence type="ECO:0000256" key="9">
    <source>
        <dbReference type="ARBA" id="ARBA00023163"/>
    </source>
</evidence>
<dbReference type="Gene3D" id="3.30.160.60">
    <property type="entry name" value="Classic Zinc Finger"/>
    <property type="match status" value="4"/>
</dbReference>
<protein>
    <submittedName>
        <fullName evidence="14">Uncharacterized protein</fullName>
    </submittedName>
</protein>
<dbReference type="GO" id="GO:0005634">
    <property type="term" value="C:nucleus"/>
    <property type="evidence" value="ECO:0007669"/>
    <property type="project" value="UniProtKB-SubCell"/>
</dbReference>
<keyword evidence="5 11" id="KW-0863">Zinc-finger</keyword>
<dbReference type="SUPFAM" id="SSF109640">
    <property type="entry name" value="KRAB domain (Kruppel-associated box)"/>
    <property type="match status" value="1"/>
</dbReference>
<dbReference type="Pfam" id="PF01352">
    <property type="entry name" value="KRAB"/>
    <property type="match status" value="1"/>
</dbReference>
<dbReference type="PANTHER" id="PTHR24381:SF390">
    <property type="entry name" value="ZINC FINGER PROTEIN 37 HOMOLOG"/>
    <property type="match status" value="1"/>
</dbReference>
<dbReference type="InterPro" id="IPR036236">
    <property type="entry name" value="Znf_C2H2_sf"/>
</dbReference>
<dbReference type="PROSITE" id="PS50157">
    <property type="entry name" value="ZINC_FINGER_C2H2_2"/>
    <property type="match status" value="4"/>
</dbReference>
<dbReference type="EMBL" id="JANPWB010000005">
    <property type="protein sequence ID" value="KAJ1184383.1"/>
    <property type="molecule type" value="Genomic_DNA"/>
</dbReference>
<dbReference type="SUPFAM" id="SSF57667">
    <property type="entry name" value="beta-beta-alpha zinc fingers"/>
    <property type="match status" value="3"/>
</dbReference>
<dbReference type="Pfam" id="PF00096">
    <property type="entry name" value="zf-C2H2"/>
    <property type="match status" value="3"/>
</dbReference>
<organism evidence="14 15">
    <name type="scientific">Pleurodeles waltl</name>
    <name type="common">Iberian ribbed newt</name>
    <dbReference type="NCBI Taxonomy" id="8319"/>
    <lineage>
        <taxon>Eukaryota</taxon>
        <taxon>Metazoa</taxon>
        <taxon>Chordata</taxon>
        <taxon>Craniata</taxon>
        <taxon>Vertebrata</taxon>
        <taxon>Euteleostomi</taxon>
        <taxon>Amphibia</taxon>
        <taxon>Batrachia</taxon>
        <taxon>Caudata</taxon>
        <taxon>Salamandroidea</taxon>
        <taxon>Salamandridae</taxon>
        <taxon>Pleurodelinae</taxon>
        <taxon>Pleurodeles</taxon>
    </lineage>
</organism>
<dbReference type="PROSITE" id="PS00028">
    <property type="entry name" value="ZINC_FINGER_C2H2_1"/>
    <property type="match status" value="3"/>
</dbReference>
<feature type="domain" description="C2H2-type" evidence="12">
    <location>
        <begin position="406"/>
        <end position="433"/>
    </location>
</feature>
<dbReference type="GO" id="GO:0000977">
    <property type="term" value="F:RNA polymerase II transcription regulatory region sequence-specific DNA binding"/>
    <property type="evidence" value="ECO:0007669"/>
    <property type="project" value="TreeGrafter"/>
</dbReference>
<dbReference type="CDD" id="cd07765">
    <property type="entry name" value="KRAB_A-box"/>
    <property type="match status" value="1"/>
</dbReference>
<comment type="subcellular location">
    <subcellularLocation>
        <location evidence="1">Nucleus</location>
    </subcellularLocation>
</comment>
<keyword evidence="6" id="KW-0862">Zinc</keyword>
<name>A0AAV7U667_PLEWA</name>
<proteinExistence type="inferred from homology"/>
<keyword evidence="9" id="KW-0804">Transcription</keyword>
<evidence type="ECO:0000259" key="13">
    <source>
        <dbReference type="PROSITE" id="PS50805"/>
    </source>
</evidence>
<dbReference type="AlphaFoldDB" id="A0AAV7U667"/>
<keyword evidence="3" id="KW-0479">Metal-binding</keyword>
<evidence type="ECO:0000313" key="15">
    <source>
        <dbReference type="Proteomes" id="UP001066276"/>
    </source>
</evidence>
<dbReference type="SMART" id="SM00355">
    <property type="entry name" value="ZnF_C2H2"/>
    <property type="match status" value="4"/>
</dbReference>
<evidence type="ECO:0000256" key="11">
    <source>
        <dbReference type="PROSITE-ProRule" id="PRU00042"/>
    </source>
</evidence>
<dbReference type="InterPro" id="IPR001909">
    <property type="entry name" value="KRAB"/>
</dbReference>
<gene>
    <name evidence="14" type="ORF">NDU88_001190</name>
</gene>
<feature type="domain" description="C2H2-type" evidence="12">
    <location>
        <begin position="350"/>
        <end position="377"/>
    </location>
</feature>
<evidence type="ECO:0000256" key="7">
    <source>
        <dbReference type="ARBA" id="ARBA00023015"/>
    </source>
</evidence>
<evidence type="ECO:0000256" key="5">
    <source>
        <dbReference type="ARBA" id="ARBA00022771"/>
    </source>
</evidence>
<sequence length="462" mass="52753">MKSRKNLYQQELKPPSTFLDVVACFSEEEWKLLHEWQNELFNNVMKEIHQALSSLGPVIASSVFSLRAKENEHHNLSHHQDLERNNESHVTRFPALDADVSLRVEKDVEVGLVGDGSSKGGERIIIPHSGHPVERTDVLHKIKRDGPGTFTPVTSFRMIQEVEKSVISHRHSGTQDIRTQTGENVNSEDISFRIKEEGDGDFMCNQDATVKDHMNITRGINTSIKAMKNQQESHWEGASVSSECENKSIQKADVTPHHGINPGMTPHTQYDNGFPLWSPRLKRKRNHKGKKMQYVVAETKESINELIPIGSYQNMQTESKRYVCRQCGNCFQQSLEGTVRDQGNMEMQPNTCNDCEKSFRQLTNLNSDQGQHLGEKPHKCAECGKSFRIAQSLLIHQRVHTGEKPYTCNQCGKDFRQLPHLVKHQRRHTGEKPYVCIVCKRGFINSSNLKRHQQIHTRELGI</sequence>
<keyword evidence="8" id="KW-0238">DNA-binding</keyword>
<dbReference type="PANTHER" id="PTHR24381">
    <property type="entry name" value="ZINC FINGER PROTEIN"/>
    <property type="match status" value="1"/>
</dbReference>
<evidence type="ECO:0000256" key="2">
    <source>
        <dbReference type="ARBA" id="ARBA00006991"/>
    </source>
</evidence>
<dbReference type="GO" id="GO:0000981">
    <property type="term" value="F:DNA-binding transcription factor activity, RNA polymerase II-specific"/>
    <property type="evidence" value="ECO:0007669"/>
    <property type="project" value="TreeGrafter"/>
</dbReference>
<keyword evidence="7" id="KW-0805">Transcription regulation</keyword>
<dbReference type="PROSITE" id="PS50805">
    <property type="entry name" value="KRAB"/>
    <property type="match status" value="1"/>
</dbReference>
<evidence type="ECO:0000259" key="12">
    <source>
        <dbReference type="PROSITE" id="PS50157"/>
    </source>
</evidence>
<keyword evidence="4" id="KW-0677">Repeat</keyword>
<evidence type="ECO:0000256" key="8">
    <source>
        <dbReference type="ARBA" id="ARBA00023125"/>
    </source>
</evidence>
<dbReference type="GO" id="GO:0008270">
    <property type="term" value="F:zinc ion binding"/>
    <property type="evidence" value="ECO:0007669"/>
    <property type="project" value="UniProtKB-KW"/>
</dbReference>
<evidence type="ECO:0000256" key="6">
    <source>
        <dbReference type="ARBA" id="ARBA00022833"/>
    </source>
</evidence>
<evidence type="ECO:0000313" key="14">
    <source>
        <dbReference type="EMBL" id="KAJ1184383.1"/>
    </source>
</evidence>
<accession>A0AAV7U667</accession>
<keyword evidence="10" id="KW-0539">Nucleus</keyword>
<evidence type="ECO:0000256" key="3">
    <source>
        <dbReference type="ARBA" id="ARBA00022723"/>
    </source>
</evidence>
<dbReference type="Gene3D" id="6.10.140.140">
    <property type="match status" value="1"/>
</dbReference>
<dbReference type="FunFam" id="3.30.160.60:FF:000358">
    <property type="entry name" value="zinc finger protein 24"/>
    <property type="match status" value="2"/>
</dbReference>
<feature type="domain" description="C2H2-type" evidence="12">
    <location>
        <begin position="434"/>
        <end position="461"/>
    </location>
</feature>
<dbReference type="SMART" id="SM00349">
    <property type="entry name" value="KRAB"/>
    <property type="match status" value="1"/>
</dbReference>
<dbReference type="FunFam" id="3.30.160.60:FF:002063">
    <property type="entry name" value="RB associated KRAB zinc finger"/>
    <property type="match status" value="1"/>
</dbReference>
<dbReference type="Proteomes" id="UP001066276">
    <property type="component" value="Chromosome 3_1"/>
</dbReference>
<comment type="caution">
    <text evidence="14">The sequence shown here is derived from an EMBL/GenBank/DDBJ whole genome shotgun (WGS) entry which is preliminary data.</text>
</comment>
<dbReference type="InterPro" id="IPR013087">
    <property type="entry name" value="Znf_C2H2_type"/>
</dbReference>
<evidence type="ECO:0000256" key="10">
    <source>
        <dbReference type="ARBA" id="ARBA00023242"/>
    </source>
</evidence>
<evidence type="ECO:0000256" key="1">
    <source>
        <dbReference type="ARBA" id="ARBA00004123"/>
    </source>
</evidence>
<keyword evidence="15" id="KW-1185">Reference proteome</keyword>
<feature type="domain" description="KRAB" evidence="13">
    <location>
        <begin position="16"/>
        <end position="87"/>
    </location>
</feature>
<reference evidence="14" key="1">
    <citation type="journal article" date="2022" name="bioRxiv">
        <title>Sequencing and chromosome-scale assembly of the giantPleurodeles waltlgenome.</title>
        <authorList>
            <person name="Brown T."/>
            <person name="Elewa A."/>
            <person name="Iarovenko S."/>
            <person name="Subramanian E."/>
            <person name="Araus A.J."/>
            <person name="Petzold A."/>
            <person name="Susuki M."/>
            <person name="Suzuki K.-i.T."/>
            <person name="Hayashi T."/>
            <person name="Toyoda A."/>
            <person name="Oliveira C."/>
            <person name="Osipova E."/>
            <person name="Leigh N.D."/>
            <person name="Simon A."/>
            <person name="Yun M.H."/>
        </authorList>
    </citation>
    <scope>NUCLEOTIDE SEQUENCE</scope>
    <source>
        <strain evidence="14">20211129_DDA</strain>
        <tissue evidence="14">Liver</tissue>
    </source>
</reference>
<evidence type="ECO:0000256" key="4">
    <source>
        <dbReference type="ARBA" id="ARBA00022737"/>
    </source>
</evidence>
<dbReference type="InterPro" id="IPR036051">
    <property type="entry name" value="KRAB_dom_sf"/>
</dbReference>
<comment type="similarity">
    <text evidence="2">Belongs to the krueppel C2H2-type zinc-finger protein family.</text>
</comment>